<dbReference type="AlphaFoldDB" id="A0A6N2BBR1"/>
<protein>
    <recommendedName>
        <fullName evidence="2">RNA-dependent RNA polymerase</fullName>
    </recommendedName>
</protein>
<name>A0A6N2BBR1_SOLCI</name>
<reference evidence="1" key="1">
    <citation type="submission" date="2019-05" db="EMBL/GenBank/DDBJ databases">
        <title>The de novo reference genome and transcriptome assemblies of the wild tomato species Solanum chilense.</title>
        <authorList>
            <person name="Stam R."/>
            <person name="Nosenko T."/>
            <person name="Hoerger A.C."/>
            <person name="Stephan W."/>
            <person name="Seidel M.A."/>
            <person name="Kuhn J.M.M."/>
            <person name="Haberer G."/>
            <person name="Tellier A."/>
        </authorList>
    </citation>
    <scope>NUCLEOTIDE SEQUENCE</scope>
    <source>
        <tissue evidence="1">Mature leaves</tissue>
    </source>
</reference>
<comment type="caution">
    <text evidence="1">The sequence shown here is derived from an EMBL/GenBank/DDBJ whole genome shotgun (WGS) entry which is preliminary data.</text>
</comment>
<proteinExistence type="predicted"/>
<evidence type="ECO:0008006" key="2">
    <source>
        <dbReference type="Google" id="ProtNLM"/>
    </source>
</evidence>
<dbReference type="PANTHER" id="PTHR34456:SF15">
    <property type="entry name" value="AMINOTRANSFERASE-LIKE PLANT MOBILE DOMAIN-CONTAINING PROTEIN"/>
    <property type="match status" value="1"/>
</dbReference>
<dbReference type="Pfam" id="PF05919">
    <property type="entry name" value="Mitovir_RNA_pol"/>
    <property type="match status" value="1"/>
</dbReference>
<sequence length="305" mass="33739">MPMIRRASFATPGGSEKSLLAFVKHVKKLSCTREPSFCLAALMLSSVLPHTRFCKASRGGGAFSGLVCLDRKCACSASTLSLDVVPFTLLCQHFIAMPKGRISGLLGKGYRMIDSPLRTLTPKRGILWCSNSGIIPSIYLNYATRKMKVLSRLPADGAFDQERPLVRLRSQKKRNSFSFDSKSATDRWPLSVIYTFMSCMWGSTLASSIVNSSLGLNTFLIVPPMVKRVSEIAFLTGQPLGYYGSWSLFALSHHYMVWLAAKYAYPTSTTPFADYALLGDDILITDTEVARQYRILLDRLGVTIS</sequence>
<gene>
    <name evidence="1" type="ORF">EJD97_014317</name>
</gene>
<dbReference type="PANTHER" id="PTHR34456">
    <property type="entry name" value="MITOVIRUS RNA-DEPENDENT RNA POLYMERASE"/>
    <property type="match status" value="1"/>
</dbReference>
<evidence type="ECO:0000313" key="1">
    <source>
        <dbReference type="EMBL" id="TMW91458.1"/>
    </source>
</evidence>
<dbReference type="EMBL" id="RXGB01003704">
    <property type="protein sequence ID" value="TMW91458.1"/>
    <property type="molecule type" value="Genomic_DNA"/>
</dbReference>
<accession>A0A6N2BBR1</accession>
<organism evidence="1">
    <name type="scientific">Solanum chilense</name>
    <name type="common">Tomato</name>
    <name type="synonym">Lycopersicon chilense</name>
    <dbReference type="NCBI Taxonomy" id="4083"/>
    <lineage>
        <taxon>Eukaryota</taxon>
        <taxon>Viridiplantae</taxon>
        <taxon>Streptophyta</taxon>
        <taxon>Embryophyta</taxon>
        <taxon>Tracheophyta</taxon>
        <taxon>Spermatophyta</taxon>
        <taxon>Magnoliopsida</taxon>
        <taxon>eudicotyledons</taxon>
        <taxon>Gunneridae</taxon>
        <taxon>Pentapetalae</taxon>
        <taxon>asterids</taxon>
        <taxon>lamiids</taxon>
        <taxon>Solanales</taxon>
        <taxon>Solanaceae</taxon>
        <taxon>Solanoideae</taxon>
        <taxon>Solaneae</taxon>
        <taxon>Solanum</taxon>
        <taxon>Solanum subgen. Lycopersicon</taxon>
    </lineage>
</organism>
<dbReference type="InterPro" id="IPR008686">
    <property type="entry name" value="RNA_pol_mitovir"/>
</dbReference>